<organism evidence="3 4">
    <name type="scientific">Mucilaginibacter mali</name>
    <dbReference type="NCBI Taxonomy" id="2740462"/>
    <lineage>
        <taxon>Bacteria</taxon>
        <taxon>Pseudomonadati</taxon>
        <taxon>Bacteroidota</taxon>
        <taxon>Sphingobacteriia</taxon>
        <taxon>Sphingobacteriales</taxon>
        <taxon>Sphingobacteriaceae</taxon>
        <taxon>Mucilaginibacter</taxon>
    </lineage>
</organism>
<keyword evidence="4" id="KW-1185">Reference proteome</keyword>
<name>A0A7D4QG58_9SPHI</name>
<dbReference type="Gene3D" id="3.40.50.150">
    <property type="entry name" value="Vaccinia Virus protein VP39"/>
    <property type="match status" value="1"/>
</dbReference>
<keyword evidence="1" id="KW-0812">Transmembrane</keyword>
<evidence type="ECO:0000259" key="2">
    <source>
        <dbReference type="Pfam" id="PF13847"/>
    </source>
</evidence>
<evidence type="ECO:0000313" key="4">
    <source>
        <dbReference type="Proteomes" id="UP000505355"/>
    </source>
</evidence>
<reference evidence="3 4" key="1">
    <citation type="submission" date="2020-05" db="EMBL/GenBank/DDBJ databases">
        <title>Mucilaginibacter mali sp. nov.</title>
        <authorList>
            <person name="Kim H.S."/>
            <person name="Lee K.C."/>
            <person name="Suh M.K."/>
            <person name="Kim J.-S."/>
            <person name="Han K.-I."/>
            <person name="Eom M.K."/>
            <person name="Shin Y.K."/>
            <person name="Lee J.-S."/>
        </authorList>
    </citation>
    <scope>NUCLEOTIDE SEQUENCE [LARGE SCALE GENOMIC DNA]</scope>
    <source>
        <strain evidence="3 4">G2-14</strain>
    </source>
</reference>
<dbReference type="InterPro" id="IPR029063">
    <property type="entry name" value="SAM-dependent_MTases_sf"/>
</dbReference>
<feature type="transmembrane region" description="Helical" evidence="1">
    <location>
        <begin position="173"/>
        <end position="197"/>
    </location>
</feature>
<dbReference type="AlphaFoldDB" id="A0A7D4QG58"/>
<dbReference type="EMBL" id="CP054139">
    <property type="protein sequence ID" value="QKJ32944.1"/>
    <property type="molecule type" value="Genomic_DNA"/>
</dbReference>
<dbReference type="GO" id="GO:0008168">
    <property type="term" value="F:methyltransferase activity"/>
    <property type="evidence" value="ECO:0007669"/>
    <property type="project" value="UniProtKB-KW"/>
</dbReference>
<dbReference type="CDD" id="cd02440">
    <property type="entry name" value="AdoMet_MTases"/>
    <property type="match status" value="1"/>
</dbReference>
<dbReference type="RefSeq" id="WP_173417589.1">
    <property type="nucleotide sequence ID" value="NZ_CP054139.1"/>
</dbReference>
<keyword evidence="3" id="KW-0808">Transferase</keyword>
<dbReference type="GO" id="GO:0032259">
    <property type="term" value="P:methylation"/>
    <property type="evidence" value="ECO:0007669"/>
    <property type="project" value="UniProtKB-KW"/>
</dbReference>
<keyword evidence="3" id="KW-0489">Methyltransferase</keyword>
<dbReference type="SUPFAM" id="SSF53335">
    <property type="entry name" value="S-adenosyl-L-methionine-dependent methyltransferases"/>
    <property type="match status" value="1"/>
</dbReference>
<dbReference type="InterPro" id="IPR025714">
    <property type="entry name" value="Methyltranfer_dom"/>
</dbReference>
<protein>
    <submittedName>
        <fullName evidence="3">Methyltransferase domain-containing protein</fullName>
    </submittedName>
</protein>
<keyword evidence="1" id="KW-1133">Transmembrane helix</keyword>
<keyword evidence="1" id="KW-0472">Membrane</keyword>
<feature type="domain" description="Methyltransferase" evidence="2">
    <location>
        <begin position="56"/>
        <end position="125"/>
    </location>
</feature>
<dbReference type="KEGG" id="mmab:HQ865_25390"/>
<dbReference type="Pfam" id="PF13847">
    <property type="entry name" value="Methyltransf_31"/>
    <property type="match status" value="1"/>
</dbReference>
<gene>
    <name evidence="3" type="ORF">HQ865_25390</name>
</gene>
<proteinExistence type="predicted"/>
<accession>A0A7D4QG58</accession>
<evidence type="ECO:0000256" key="1">
    <source>
        <dbReference type="SAM" id="Phobius"/>
    </source>
</evidence>
<sequence length="209" mass="23880">MTIDITRPRSIGSKATRIRTDNVFDKMYPPIVNALSAVHWSPLNVAKAAADFLASPGARILDIGSGAGKFCIAAGSLHPEATFYGIEHREYLVKEADRLRAFTRLDNVKFIYGNVMDIQSENFDHFYFYNSFCEQVHLWGRIDDTVNISKDLYKRYRAHFHAILNDKPPETRLVTYLLVLILITRLITCFFMAILSFPSCFQSGKPLHR</sequence>
<dbReference type="Proteomes" id="UP000505355">
    <property type="component" value="Chromosome"/>
</dbReference>
<evidence type="ECO:0000313" key="3">
    <source>
        <dbReference type="EMBL" id="QKJ32944.1"/>
    </source>
</evidence>